<evidence type="ECO:0008006" key="3">
    <source>
        <dbReference type="Google" id="ProtNLM"/>
    </source>
</evidence>
<sequence>MLQDDLLAKMIMQTAPSRRFEDWAEVLAEFADCLSQISPRLTRAEYERLLNVGASFYRTLARAEDYRRSSVHGD</sequence>
<evidence type="ECO:0000313" key="1">
    <source>
        <dbReference type="EMBL" id="CAB3895159.1"/>
    </source>
</evidence>
<reference evidence="1 2" key="1">
    <citation type="submission" date="2020-04" db="EMBL/GenBank/DDBJ databases">
        <authorList>
            <person name="De Canck E."/>
        </authorList>
    </citation>
    <scope>NUCLEOTIDE SEQUENCE [LARGE SCALE GENOMIC DNA]</scope>
    <source>
        <strain evidence="1 2">LMG 1861</strain>
    </source>
</reference>
<proteinExistence type="predicted"/>
<protein>
    <recommendedName>
        <fullName evidence="3">DNA-3-methyladenine glycosylase</fullName>
    </recommendedName>
</protein>
<dbReference type="Proteomes" id="UP000494105">
    <property type="component" value="Unassembled WGS sequence"/>
</dbReference>
<name>A0A6S7E3U9_9BURK</name>
<organism evidence="1 2">
    <name type="scientific">Achromobacter piechaudii</name>
    <dbReference type="NCBI Taxonomy" id="72556"/>
    <lineage>
        <taxon>Bacteria</taxon>
        <taxon>Pseudomonadati</taxon>
        <taxon>Pseudomonadota</taxon>
        <taxon>Betaproteobacteria</taxon>
        <taxon>Burkholderiales</taxon>
        <taxon>Alcaligenaceae</taxon>
        <taxon>Achromobacter</taxon>
    </lineage>
</organism>
<accession>A0A6S7E3U9</accession>
<dbReference type="RefSeq" id="WP_006220888.1">
    <property type="nucleotide sequence ID" value="NZ_CADILD010000002.1"/>
</dbReference>
<dbReference type="AlphaFoldDB" id="A0A6S7E3U9"/>
<gene>
    <name evidence="1" type="ORF">LMG1861_04015</name>
</gene>
<evidence type="ECO:0000313" key="2">
    <source>
        <dbReference type="Proteomes" id="UP000494105"/>
    </source>
</evidence>
<dbReference type="EMBL" id="CADILD010000002">
    <property type="protein sequence ID" value="CAB3895159.1"/>
    <property type="molecule type" value="Genomic_DNA"/>
</dbReference>